<evidence type="ECO:0000313" key="1">
    <source>
        <dbReference type="EMBL" id="KAJ7658595.1"/>
    </source>
</evidence>
<sequence>MSTAVAGQPSQQPSKPSWNILQFLPTNEQRASSLTTGEASACKAAGGAGIASPRTLSAQIPTVVLLPTAPNSPKHIPPQRKK</sequence>
<dbReference type="EMBL" id="JARKIE010000277">
    <property type="protein sequence ID" value="KAJ7658595.1"/>
    <property type="molecule type" value="Genomic_DNA"/>
</dbReference>
<organism evidence="1 2">
    <name type="scientific">Mycena rosella</name>
    <name type="common">Pink bonnet</name>
    <name type="synonym">Agaricus rosellus</name>
    <dbReference type="NCBI Taxonomy" id="1033263"/>
    <lineage>
        <taxon>Eukaryota</taxon>
        <taxon>Fungi</taxon>
        <taxon>Dikarya</taxon>
        <taxon>Basidiomycota</taxon>
        <taxon>Agaricomycotina</taxon>
        <taxon>Agaricomycetes</taxon>
        <taxon>Agaricomycetidae</taxon>
        <taxon>Agaricales</taxon>
        <taxon>Marasmiineae</taxon>
        <taxon>Mycenaceae</taxon>
        <taxon>Mycena</taxon>
    </lineage>
</organism>
<accession>A0AAD7G5U5</accession>
<keyword evidence="2" id="KW-1185">Reference proteome</keyword>
<gene>
    <name evidence="1" type="ORF">B0H17DRAFT_1096750</name>
</gene>
<dbReference type="Proteomes" id="UP001221757">
    <property type="component" value="Unassembled WGS sequence"/>
</dbReference>
<protein>
    <submittedName>
        <fullName evidence="1">Uncharacterized protein</fullName>
    </submittedName>
</protein>
<name>A0AAD7G5U5_MYCRO</name>
<reference evidence="1" key="1">
    <citation type="submission" date="2023-03" db="EMBL/GenBank/DDBJ databases">
        <title>Massive genome expansion in bonnet fungi (Mycena s.s.) driven by repeated elements and novel gene families across ecological guilds.</title>
        <authorList>
            <consortium name="Lawrence Berkeley National Laboratory"/>
            <person name="Harder C.B."/>
            <person name="Miyauchi S."/>
            <person name="Viragh M."/>
            <person name="Kuo A."/>
            <person name="Thoen E."/>
            <person name="Andreopoulos B."/>
            <person name="Lu D."/>
            <person name="Skrede I."/>
            <person name="Drula E."/>
            <person name="Henrissat B."/>
            <person name="Morin E."/>
            <person name="Kohler A."/>
            <person name="Barry K."/>
            <person name="LaButti K."/>
            <person name="Morin E."/>
            <person name="Salamov A."/>
            <person name="Lipzen A."/>
            <person name="Mereny Z."/>
            <person name="Hegedus B."/>
            <person name="Baldrian P."/>
            <person name="Stursova M."/>
            <person name="Weitz H."/>
            <person name="Taylor A."/>
            <person name="Grigoriev I.V."/>
            <person name="Nagy L.G."/>
            <person name="Martin F."/>
            <person name="Kauserud H."/>
        </authorList>
    </citation>
    <scope>NUCLEOTIDE SEQUENCE</scope>
    <source>
        <strain evidence="1">CBHHK067</strain>
    </source>
</reference>
<evidence type="ECO:0000313" key="2">
    <source>
        <dbReference type="Proteomes" id="UP001221757"/>
    </source>
</evidence>
<comment type="caution">
    <text evidence="1">The sequence shown here is derived from an EMBL/GenBank/DDBJ whole genome shotgun (WGS) entry which is preliminary data.</text>
</comment>
<proteinExistence type="predicted"/>
<dbReference type="AlphaFoldDB" id="A0AAD7G5U5"/>